<dbReference type="AlphaFoldDB" id="A0A8H6MTH4"/>
<feature type="region of interest" description="Disordered" evidence="1">
    <location>
        <begin position="167"/>
        <end position="203"/>
    </location>
</feature>
<comment type="caution">
    <text evidence="2">The sequence shown here is derived from an EMBL/GenBank/DDBJ whole genome shotgun (WGS) entry which is preliminary data.</text>
</comment>
<dbReference type="EMBL" id="WIGM01000965">
    <property type="protein sequence ID" value="KAF6807693.1"/>
    <property type="molecule type" value="Genomic_DNA"/>
</dbReference>
<evidence type="ECO:0000313" key="2">
    <source>
        <dbReference type="EMBL" id="KAF6807693.1"/>
    </source>
</evidence>
<gene>
    <name evidence="2" type="ORF">CMUS01_14068</name>
</gene>
<evidence type="ECO:0000313" key="3">
    <source>
        <dbReference type="Proteomes" id="UP000639643"/>
    </source>
</evidence>
<organism evidence="2 3">
    <name type="scientific">Colletotrichum musicola</name>
    <dbReference type="NCBI Taxonomy" id="2175873"/>
    <lineage>
        <taxon>Eukaryota</taxon>
        <taxon>Fungi</taxon>
        <taxon>Dikarya</taxon>
        <taxon>Ascomycota</taxon>
        <taxon>Pezizomycotina</taxon>
        <taxon>Sordariomycetes</taxon>
        <taxon>Hypocreomycetidae</taxon>
        <taxon>Glomerellales</taxon>
        <taxon>Glomerellaceae</taxon>
        <taxon>Colletotrichum</taxon>
        <taxon>Colletotrichum orchidearum species complex</taxon>
    </lineage>
</organism>
<feature type="compositionally biased region" description="Basic and acidic residues" evidence="1">
    <location>
        <begin position="70"/>
        <end position="80"/>
    </location>
</feature>
<feature type="compositionally biased region" description="Basic and acidic residues" evidence="1">
    <location>
        <begin position="35"/>
        <end position="55"/>
    </location>
</feature>
<name>A0A8H6MTH4_9PEZI</name>
<reference evidence="2" key="1">
    <citation type="journal article" date="2020" name="Phytopathology">
        <title>Genome Sequence Resources of Colletotrichum truncatum, C. plurivorum, C. musicola, and C. sojae: Four Species Pathogenic to Soybean (Glycine max).</title>
        <authorList>
            <person name="Rogerio F."/>
            <person name="Boufleur T.R."/>
            <person name="Ciampi-Guillardi M."/>
            <person name="Sukno S.A."/>
            <person name="Thon M.R."/>
            <person name="Massola Junior N.S."/>
            <person name="Baroncelli R."/>
        </authorList>
    </citation>
    <scope>NUCLEOTIDE SEQUENCE</scope>
    <source>
        <strain evidence="2">LFN0074</strain>
    </source>
</reference>
<feature type="region of interest" description="Disordered" evidence="1">
    <location>
        <begin position="33"/>
        <end position="95"/>
    </location>
</feature>
<keyword evidence="3" id="KW-1185">Reference proteome</keyword>
<feature type="compositionally biased region" description="Basic residues" evidence="1">
    <location>
        <begin position="81"/>
        <end position="91"/>
    </location>
</feature>
<accession>A0A8H6MTH4</accession>
<protein>
    <submittedName>
        <fullName evidence="2">Uncharacterized protein</fullName>
    </submittedName>
</protein>
<dbReference type="Proteomes" id="UP000639643">
    <property type="component" value="Unassembled WGS sequence"/>
</dbReference>
<proteinExistence type="predicted"/>
<evidence type="ECO:0000256" key="1">
    <source>
        <dbReference type="SAM" id="MobiDB-lite"/>
    </source>
</evidence>
<sequence>MMDNGVCCTTTPPFLNGFVYSSRLAISVLPASPRASDDPARAIHRDQRDSDREADAESWVVCGTGGPETVKADPDLLDSRHRQRRPRRLSRGRWSSTAVELPCGKTLKKDVWSALRTTEGQMLLNRTNRRTAFLFLCPPLSAQRRVPPTTPVYNRRHCPVDEIKQRKARPVDNSRRKAPRPVDVNFPEHHPYPATGAGKKEGTGQYLDSVVDGRSRVDVQLESRVKAAGFPVWQFPSPAGPLALWEENEIRRSESAVQVY</sequence>